<evidence type="ECO:0000313" key="1">
    <source>
        <dbReference type="EMBL" id="CAB5220380.1"/>
    </source>
</evidence>
<gene>
    <name evidence="1" type="ORF">UFOVP236_42</name>
</gene>
<name>A0A6J7WRF7_9CAUD</name>
<organism evidence="1">
    <name type="scientific">uncultured Caudovirales phage</name>
    <dbReference type="NCBI Taxonomy" id="2100421"/>
    <lineage>
        <taxon>Viruses</taxon>
        <taxon>Duplodnaviria</taxon>
        <taxon>Heunggongvirae</taxon>
        <taxon>Uroviricota</taxon>
        <taxon>Caudoviricetes</taxon>
        <taxon>Peduoviridae</taxon>
        <taxon>Maltschvirus</taxon>
        <taxon>Maltschvirus maltsch</taxon>
    </lineage>
</organism>
<proteinExistence type="predicted"/>
<protein>
    <submittedName>
        <fullName evidence="1">Uncharacterized protein</fullName>
    </submittedName>
</protein>
<accession>A0A6J7WRF7</accession>
<dbReference type="EMBL" id="LR798284">
    <property type="protein sequence ID" value="CAB5220380.1"/>
    <property type="molecule type" value="Genomic_DNA"/>
</dbReference>
<reference evidence="1" key="1">
    <citation type="submission" date="2020-05" db="EMBL/GenBank/DDBJ databases">
        <authorList>
            <person name="Chiriac C."/>
            <person name="Salcher M."/>
            <person name="Ghai R."/>
            <person name="Kavagutti S V."/>
        </authorList>
    </citation>
    <scope>NUCLEOTIDE SEQUENCE</scope>
</reference>
<sequence>MAQDSRIGAGVTYVYAVASASTQSIAAEAKLQQTNTVATQVVASVSVITQEYQAGVSYVIPSAMLSYVSIVLQAELDPIGRNPFVNDIFVVGDLARLSTNKGFTEVRHTSDTLLPFLFGKGLSETLHAIEVLKRDISKTLSENLHSQDDFNASVPTDDGEVMTFGKHVPDDAVTKSDVEHLTVGKRATENQTTSEQKHFDVTKGLSEYKLAVDYKSVTYSKPLFDSVDAGDEMNAQAITDDGEIMIFGKRVTDSFTQSDESTVQAEKGINDPVGSSDELLPFVLGKGIADIGVSVDQLRSDYSKPLADTWSPTDFAAIGFAKSGIADRGYATDGPAADITYAVYGYFAEDYVFEYFPAKSFFKSKSESLAVGDVAVVSMTFNRTFAELPGVLDLKTFGLSKPLADIAIQTDLSIKTFYKSASDSVGAVEYRSFDFSKSLSESLKATDDFYGIANADDDETMLYSKNTADSVSQSETQAFAVSKALADTVAKSDVRLIDLSKAINDAVAKSDAATKASGKSLSDSFLQSDANSILVGKGASDSASSSDAQTRLFGKSLSDTATKSDNAVRDNSKALADTFTKSDSIVNSAGKVLADTATTGETKTFSISKSLADTVHPTDAYQHLAISDDDENMLFGKISNDVVLKSDLSTIAAGKALTDSVSKSDSGSLVWTDYWDINYTVTSSGVYVGNSKTF</sequence>